<dbReference type="AlphaFoldDB" id="A0A396IS73"/>
<evidence type="ECO:0000313" key="2">
    <source>
        <dbReference type="Proteomes" id="UP000265566"/>
    </source>
</evidence>
<name>A0A396IS73_MEDTR</name>
<protein>
    <submittedName>
        <fullName evidence="1">Uncharacterized protein</fullName>
    </submittedName>
</protein>
<dbReference type="EMBL" id="PSQE01000003">
    <property type="protein sequence ID" value="RHN68422.1"/>
    <property type="molecule type" value="Genomic_DNA"/>
</dbReference>
<sequence>MKEIYMFQRRLKNSLMQRNKTLTNHNSLQSWLVLFHLQIIIACKAGWCYFHFTRLCLIECGAMNMERESTFGENLMNPFFLLFEYARNPFEIGEDFP</sequence>
<proteinExistence type="predicted"/>
<comment type="caution">
    <text evidence="1">The sequence shown here is derived from an EMBL/GenBank/DDBJ whole genome shotgun (WGS) entry which is preliminary data.</text>
</comment>
<reference evidence="2" key="1">
    <citation type="journal article" date="2018" name="Nat. Plants">
        <title>Whole-genome landscape of Medicago truncatula symbiotic genes.</title>
        <authorList>
            <person name="Pecrix Y."/>
            <person name="Staton S.E."/>
            <person name="Sallet E."/>
            <person name="Lelandais-Briere C."/>
            <person name="Moreau S."/>
            <person name="Carrere S."/>
            <person name="Blein T."/>
            <person name="Jardinaud M.F."/>
            <person name="Latrasse D."/>
            <person name="Zouine M."/>
            <person name="Zahm M."/>
            <person name="Kreplak J."/>
            <person name="Mayjonade B."/>
            <person name="Satge C."/>
            <person name="Perez M."/>
            <person name="Cauet S."/>
            <person name="Marande W."/>
            <person name="Chantry-Darmon C."/>
            <person name="Lopez-Roques C."/>
            <person name="Bouchez O."/>
            <person name="Berard A."/>
            <person name="Debelle F."/>
            <person name="Munos S."/>
            <person name="Bendahmane A."/>
            <person name="Berges H."/>
            <person name="Niebel A."/>
            <person name="Buitink J."/>
            <person name="Frugier F."/>
            <person name="Benhamed M."/>
            <person name="Crespi M."/>
            <person name="Gouzy J."/>
            <person name="Gamas P."/>
        </authorList>
    </citation>
    <scope>NUCLEOTIDE SEQUENCE [LARGE SCALE GENOMIC DNA]</scope>
    <source>
        <strain evidence="2">cv. Jemalong A17</strain>
    </source>
</reference>
<organism evidence="1 2">
    <name type="scientific">Medicago truncatula</name>
    <name type="common">Barrel medic</name>
    <name type="synonym">Medicago tribuloides</name>
    <dbReference type="NCBI Taxonomy" id="3880"/>
    <lineage>
        <taxon>Eukaryota</taxon>
        <taxon>Viridiplantae</taxon>
        <taxon>Streptophyta</taxon>
        <taxon>Embryophyta</taxon>
        <taxon>Tracheophyta</taxon>
        <taxon>Spermatophyta</taxon>
        <taxon>Magnoliopsida</taxon>
        <taxon>eudicotyledons</taxon>
        <taxon>Gunneridae</taxon>
        <taxon>Pentapetalae</taxon>
        <taxon>rosids</taxon>
        <taxon>fabids</taxon>
        <taxon>Fabales</taxon>
        <taxon>Fabaceae</taxon>
        <taxon>Papilionoideae</taxon>
        <taxon>50 kb inversion clade</taxon>
        <taxon>NPAAA clade</taxon>
        <taxon>Hologalegina</taxon>
        <taxon>IRL clade</taxon>
        <taxon>Trifolieae</taxon>
        <taxon>Medicago</taxon>
    </lineage>
</organism>
<dbReference type="Gramene" id="rna16773">
    <property type="protein sequence ID" value="RHN68422.1"/>
    <property type="gene ID" value="gene16773"/>
</dbReference>
<dbReference type="Proteomes" id="UP000265566">
    <property type="component" value="Chromosome 3"/>
</dbReference>
<evidence type="ECO:0000313" key="1">
    <source>
        <dbReference type="EMBL" id="RHN68422.1"/>
    </source>
</evidence>
<accession>A0A396IS73</accession>
<gene>
    <name evidence="1" type="ORF">MtrunA17_Chr3g0113731</name>
</gene>